<dbReference type="GO" id="GO:0015833">
    <property type="term" value="P:peptide transport"/>
    <property type="evidence" value="ECO:0007669"/>
    <property type="project" value="TreeGrafter"/>
</dbReference>
<evidence type="ECO:0000259" key="4">
    <source>
        <dbReference type="Pfam" id="PF00496"/>
    </source>
</evidence>
<dbReference type="Gene3D" id="3.10.105.10">
    <property type="entry name" value="Dipeptide-binding Protein, Domain 3"/>
    <property type="match status" value="1"/>
</dbReference>
<reference evidence="5" key="1">
    <citation type="journal article" date="2020" name="mSystems">
        <title>Genome- and Community-Level Interaction Insights into Carbon Utilization and Element Cycling Functions of Hydrothermarchaeota in Hydrothermal Sediment.</title>
        <authorList>
            <person name="Zhou Z."/>
            <person name="Liu Y."/>
            <person name="Xu W."/>
            <person name="Pan J."/>
            <person name="Luo Z.H."/>
            <person name="Li M."/>
        </authorList>
    </citation>
    <scope>NUCLEOTIDE SEQUENCE [LARGE SCALE GENOMIC DNA]</scope>
    <source>
        <strain evidence="5">SpSt-81</strain>
    </source>
</reference>
<evidence type="ECO:0000256" key="2">
    <source>
        <dbReference type="ARBA" id="ARBA00022448"/>
    </source>
</evidence>
<dbReference type="GO" id="GO:0030288">
    <property type="term" value="C:outer membrane-bounded periplasmic space"/>
    <property type="evidence" value="ECO:0007669"/>
    <property type="project" value="UniProtKB-ARBA"/>
</dbReference>
<dbReference type="AlphaFoldDB" id="A0A7C3MQ10"/>
<keyword evidence="3" id="KW-0732">Signal</keyword>
<dbReference type="FunFam" id="3.10.105.10:FF:000001">
    <property type="entry name" value="Oligopeptide ABC transporter, oligopeptide-binding protein"/>
    <property type="match status" value="1"/>
</dbReference>
<feature type="domain" description="Solute-binding protein family 5" evidence="4">
    <location>
        <begin position="72"/>
        <end position="434"/>
    </location>
</feature>
<comment type="similarity">
    <text evidence="1">Belongs to the bacterial solute-binding protein 5 family.</text>
</comment>
<keyword evidence="2" id="KW-0813">Transport</keyword>
<dbReference type="Gene3D" id="3.90.76.10">
    <property type="entry name" value="Dipeptide-binding Protein, Domain 1"/>
    <property type="match status" value="1"/>
</dbReference>
<comment type="caution">
    <text evidence="5">The sequence shown here is derived from an EMBL/GenBank/DDBJ whole genome shotgun (WGS) entry which is preliminary data.</text>
</comment>
<dbReference type="EMBL" id="DTIN01000009">
    <property type="protein sequence ID" value="HFX12886.1"/>
    <property type="molecule type" value="Genomic_DNA"/>
</dbReference>
<accession>A0A7C3MQ10</accession>
<dbReference type="PANTHER" id="PTHR30290">
    <property type="entry name" value="PERIPLASMIC BINDING COMPONENT OF ABC TRANSPORTER"/>
    <property type="match status" value="1"/>
</dbReference>
<dbReference type="InterPro" id="IPR030678">
    <property type="entry name" value="Peptide/Ni-bd"/>
</dbReference>
<dbReference type="SUPFAM" id="SSF53850">
    <property type="entry name" value="Periplasmic binding protein-like II"/>
    <property type="match status" value="1"/>
</dbReference>
<dbReference type="CDD" id="cd00995">
    <property type="entry name" value="PBP2_NikA_DppA_OppA_like"/>
    <property type="match status" value="1"/>
</dbReference>
<gene>
    <name evidence="5" type="ORF">ENW00_01845</name>
</gene>
<evidence type="ECO:0000256" key="1">
    <source>
        <dbReference type="ARBA" id="ARBA00005695"/>
    </source>
</evidence>
<name>A0A7C3MQ10_DICTH</name>
<sequence>MRKIFWFFLLVFLIFSMIGLSVAQTPQYGGVLKRSLVNDPPTLDPAMITDTASDEVARQIFDGLVEYDPNGKVVGSIAKRWTISKDGTVYTFYLNNNVYFHNGRNVTAEDFVYSIKRVMDPKTASPRASFAEPIKDVVAKDKYTLVITLKRPFAPFLSTLTYSCFWVVPKEEVEKLGKDFATKPIGTGAFMFDEWKHDVKIRLKANPNYFRGRPYVDAIEWVIIPDENVDFMNFEKGQLDITGIPDPEWDRVSNDPKYKPYILEKPIIGIYYLGFNVQKKPLDNKYLRQAIARAINKEGIVKVIRRGRAQVAYTILPPSMPGFSKENYNWAKEKLSYNVEEAKKLLAKAGYPNGKGLPEITIYYNTSVSHKRIMEAIQADLQKIGINAKLQNYDWAVYLDLLDKGELPVYRLGWVADYIDPDNFLWVLFNSSNFGPEGNHSFYKNYKVDEYTNKARIETLWSVRVKYYNMAERIILEDCPIVPIYYYVSQVIYQPWVHGLYLDPLTGLSGVRYRVVWMDKK</sequence>
<proteinExistence type="inferred from homology"/>
<dbReference type="Pfam" id="PF00496">
    <property type="entry name" value="SBP_bac_5"/>
    <property type="match status" value="1"/>
</dbReference>
<dbReference type="GO" id="GO:0043190">
    <property type="term" value="C:ATP-binding cassette (ABC) transporter complex"/>
    <property type="evidence" value="ECO:0007669"/>
    <property type="project" value="InterPro"/>
</dbReference>
<evidence type="ECO:0000313" key="5">
    <source>
        <dbReference type="EMBL" id="HFX12886.1"/>
    </source>
</evidence>
<dbReference type="PIRSF" id="PIRSF002741">
    <property type="entry name" value="MppA"/>
    <property type="match status" value="1"/>
</dbReference>
<evidence type="ECO:0000256" key="3">
    <source>
        <dbReference type="ARBA" id="ARBA00022729"/>
    </source>
</evidence>
<dbReference type="GO" id="GO:1904680">
    <property type="term" value="F:peptide transmembrane transporter activity"/>
    <property type="evidence" value="ECO:0007669"/>
    <property type="project" value="TreeGrafter"/>
</dbReference>
<organism evidence="5">
    <name type="scientific">Dictyoglomus thermophilum</name>
    <dbReference type="NCBI Taxonomy" id="14"/>
    <lineage>
        <taxon>Bacteria</taxon>
        <taxon>Pseudomonadati</taxon>
        <taxon>Dictyoglomota</taxon>
        <taxon>Dictyoglomia</taxon>
        <taxon>Dictyoglomales</taxon>
        <taxon>Dictyoglomaceae</taxon>
        <taxon>Dictyoglomus</taxon>
    </lineage>
</organism>
<dbReference type="PANTHER" id="PTHR30290:SF9">
    <property type="entry name" value="OLIGOPEPTIDE-BINDING PROTEIN APPA"/>
    <property type="match status" value="1"/>
</dbReference>
<dbReference type="Gene3D" id="3.40.190.10">
    <property type="entry name" value="Periplasmic binding protein-like II"/>
    <property type="match status" value="1"/>
</dbReference>
<dbReference type="InterPro" id="IPR039424">
    <property type="entry name" value="SBP_5"/>
</dbReference>
<dbReference type="InterPro" id="IPR000914">
    <property type="entry name" value="SBP_5_dom"/>
</dbReference>
<protein>
    <submittedName>
        <fullName evidence="5">ABC transporter substrate-binding protein</fullName>
    </submittedName>
</protein>